<gene>
    <name evidence="1" type="ORF">SRO942_LOCUS50901</name>
</gene>
<evidence type="ECO:0000313" key="1">
    <source>
        <dbReference type="EMBL" id="CAF4672534.1"/>
    </source>
</evidence>
<proteinExistence type="predicted"/>
<organism evidence="1 2">
    <name type="scientific">Didymodactylos carnosus</name>
    <dbReference type="NCBI Taxonomy" id="1234261"/>
    <lineage>
        <taxon>Eukaryota</taxon>
        <taxon>Metazoa</taxon>
        <taxon>Spiralia</taxon>
        <taxon>Gnathifera</taxon>
        <taxon>Rotifera</taxon>
        <taxon>Eurotatoria</taxon>
        <taxon>Bdelloidea</taxon>
        <taxon>Philodinida</taxon>
        <taxon>Philodinidae</taxon>
        <taxon>Didymodactylos</taxon>
    </lineage>
</organism>
<feature type="non-terminal residue" evidence="1">
    <location>
        <position position="108"/>
    </location>
</feature>
<sequence>MNFIRKFQVEIKTGPRCLVLHHQRRKIHVNFEKPKAVRLTQHCTIFLRCKCVVNATTSGIASVNNMLFKAIDDKTQECKRIRLGDGIVDVKNKTVQLTIYNPTTKLVT</sequence>
<protein>
    <submittedName>
        <fullName evidence="1">Uncharacterized protein</fullName>
    </submittedName>
</protein>
<accession>A0A8S2ZWL8</accession>
<dbReference type="Proteomes" id="UP000681722">
    <property type="component" value="Unassembled WGS sequence"/>
</dbReference>
<comment type="caution">
    <text evidence="1">The sequence shown here is derived from an EMBL/GenBank/DDBJ whole genome shotgun (WGS) entry which is preliminary data.</text>
</comment>
<evidence type="ECO:0000313" key="2">
    <source>
        <dbReference type="Proteomes" id="UP000681722"/>
    </source>
</evidence>
<dbReference type="EMBL" id="CAJOBC010150748">
    <property type="protein sequence ID" value="CAF4672534.1"/>
    <property type="molecule type" value="Genomic_DNA"/>
</dbReference>
<dbReference type="AlphaFoldDB" id="A0A8S2ZWL8"/>
<reference evidence="1" key="1">
    <citation type="submission" date="2021-02" db="EMBL/GenBank/DDBJ databases">
        <authorList>
            <person name="Nowell W R."/>
        </authorList>
    </citation>
    <scope>NUCLEOTIDE SEQUENCE</scope>
</reference>
<name>A0A8S2ZWL8_9BILA</name>